<proteinExistence type="predicted"/>
<feature type="transmembrane region" description="Helical" evidence="6">
    <location>
        <begin position="239"/>
        <end position="258"/>
    </location>
</feature>
<keyword evidence="4 6" id="KW-0472">Membrane</keyword>
<dbReference type="AlphaFoldDB" id="A0A3B0TUY7"/>
<keyword evidence="2 6" id="KW-0812">Transmembrane</keyword>
<evidence type="ECO:0000256" key="3">
    <source>
        <dbReference type="ARBA" id="ARBA00022989"/>
    </source>
</evidence>
<reference evidence="7" key="1">
    <citation type="submission" date="2018-06" db="EMBL/GenBank/DDBJ databases">
        <authorList>
            <person name="Zhirakovskaya E."/>
        </authorList>
    </citation>
    <scope>NUCLEOTIDE SEQUENCE</scope>
</reference>
<evidence type="ECO:0000256" key="1">
    <source>
        <dbReference type="ARBA" id="ARBA00004370"/>
    </source>
</evidence>
<accession>A0A3B0TUY7</accession>
<keyword evidence="3 6" id="KW-1133">Transmembrane helix</keyword>
<feature type="transmembrane region" description="Helical" evidence="6">
    <location>
        <begin position="28"/>
        <end position="49"/>
    </location>
</feature>
<comment type="subcellular location">
    <subcellularLocation>
        <location evidence="1">Membrane</location>
    </subcellularLocation>
</comment>
<dbReference type="CDD" id="cd06662">
    <property type="entry name" value="SURF1"/>
    <property type="match status" value="1"/>
</dbReference>
<dbReference type="Pfam" id="PF02104">
    <property type="entry name" value="SURF1"/>
    <property type="match status" value="1"/>
</dbReference>
<dbReference type="EMBL" id="UOEQ01000168">
    <property type="protein sequence ID" value="VAW18252.1"/>
    <property type="molecule type" value="Genomic_DNA"/>
</dbReference>
<feature type="region of interest" description="Disordered" evidence="5">
    <location>
        <begin position="1"/>
        <end position="20"/>
    </location>
</feature>
<protein>
    <submittedName>
        <fullName evidence="7">Cytochrome oxidase biogenesis protein Surf1, facilitates heme A insertion</fullName>
    </submittedName>
</protein>
<evidence type="ECO:0000256" key="2">
    <source>
        <dbReference type="ARBA" id="ARBA00022692"/>
    </source>
</evidence>
<dbReference type="PROSITE" id="PS50895">
    <property type="entry name" value="SURF1"/>
    <property type="match status" value="1"/>
</dbReference>
<evidence type="ECO:0000313" key="7">
    <source>
        <dbReference type="EMBL" id="VAW18252.1"/>
    </source>
</evidence>
<organism evidence="7">
    <name type="scientific">hydrothermal vent metagenome</name>
    <dbReference type="NCBI Taxonomy" id="652676"/>
    <lineage>
        <taxon>unclassified sequences</taxon>
        <taxon>metagenomes</taxon>
        <taxon>ecological metagenomes</taxon>
    </lineage>
</organism>
<evidence type="ECO:0000256" key="5">
    <source>
        <dbReference type="SAM" id="MobiDB-lite"/>
    </source>
</evidence>
<evidence type="ECO:0000256" key="4">
    <source>
        <dbReference type="ARBA" id="ARBA00023136"/>
    </source>
</evidence>
<gene>
    <name evidence="7" type="ORF">MNBD_ALPHA11-357</name>
</gene>
<dbReference type="PANTHER" id="PTHR23427">
    <property type="entry name" value="SURFEIT LOCUS PROTEIN"/>
    <property type="match status" value="1"/>
</dbReference>
<dbReference type="InterPro" id="IPR045214">
    <property type="entry name" value="Surf1/Surf4"/>
</dbReference>
<sequence length="263" mass="29241">MNNSISSDSDKNPSIAENEPKKSKANRISFVVFMLALTALFVFLGNWQINRLAVKDAMIADIEERVDNAPIELPAVAEWVGFDAEIYDFRPLTITGTFDHSQTVRIFTFLTADDGTHYGPGYWIVAPFYLKGGGMIFVNRGYVPEFLADGFIDGGAGPIGEVTLVGLGRVTEPTNAFTPGSEFDNRIDWVRNVERLTQFIGEENQPIAPIYFNDGLTPDGSLPQGGETKLTVVNKHLEYAITWFSLAILTPLLLLVWMRRTDK</sequence>
<name>A0A3B0TUY7_9ZZZZ</name>
<evidence type="ECO:0000256" key="6">
    <source>
        <dbReference type="SAM" id="Phobius"/>
    </source>
</evidence>
<dbReference type="InterPro" id="IPR002994">
    <property type="entry name" value="Surf1/Shy1"/>
</dbReference>
<dbReference type="GO" id="GO:0016020">
    <property type="term" value="C:membrane"/>
    <property type="evidence" value="ECO:0007669"/>
    <property type="project" value="UniProtKB-SubCell"/>
</dbReference>
<dbReference type="PANTHER" id="PTHR23427:SF2">
    <property type="entry name" value="SURFEIT LOCUS PROTEIN 1"/>
    <property type="match status" value="1"/>
</dbReference>